<organism evidence="3 4">
    <name type="scientific">Penicillium angulare</name>
    <dbReference type="NCBI Taxonomy" id="116970"/>
    <lineage>
        <taxon>Eukaryota</taxon>
        <taxon>Fungi</taxon>
        <taxon>Dikarya</taxon>
        <taxon>Ascomycota</taxon>
        <taxon>Pezizomycotina</taxon>
        <taxon>Eurotiomycetes</taxon>
        <taxon>Eurotiomycetidae</taxon>
        <taxon>Eurotiales</taxon>
        <taxon>Aspergillaceae</taxon>
        <taxon>Penicillium</taxon>
    </lineage>
</organism>
<name>A0A9W9EVL7_9EURO</name>
<feature type="compositionally biased region" description="Basic and acidic residues" evidence="2">
    <location>
        <begin position="28"/>
        <end position="40"/>
    </location>
</feature>
<feature type="coiled-coil region" evidence="1">
    <location>
        <begin position="46"/>
        <end position="77"/>
    </location>
</feature>
<feature type="region of interest" description="Disordered" evidence="2">
    <location>
        <begin position="1"/>
        <end position="40"/>
    </location>
</feature>
<keyword evidence="1" id="KW-0175">Coiled coil</keyword>
<evidence type="ECO:0000256" key="1">
    <source>
        <dbReference type="SAM" id="Coils"/>
    </source>
</evidence>
<evidence type="ECO:0000256" key="2">
    <source>
        <dbReference type="SAM" id="MobiDB-lite"/>
    </source>
</evidence>
<evidence type="ECO:0000313" key="4">
    <source>
        <dbReference type="Proteomes" id="UP001149165"/>
    </source>
</evidence>
<reference evidence="3" key="1">
    <citation type="submission" date="2022-11" db="EMBL/GenBank/DDBJ databases">
        <authorList>
            <person name="Petersen C."/>
        </authorList>
    </citation>
    <scope>NUCLEOTIDE SEQUENCE</scope>
    <source>
        <strain evidence="3">IBT 30069</strain>
    </source>
</reference>
<dbReference type="Proteomes" id="UP001149165">
    <property type="component" value="Unassembled WGS sequence"/>
</dbReference>
<comment type="caution">
    <text evidence="3">The sequence shown here is derived from an EMBL/GenBank/DDBJ whole genome shotgun (WGS) entry which is preliminary data.</text>
</comment>
<evidence type="ECO:0000313" key="3">
    <source>
        <dbReference type="EMBL" id="KAJ5088792.1"/>
    </source>
</evidence>
<accession>A0A9W9EVL7</accession>
<sequence>MGPKSHGPKDRGQKSTKRTAGSVGSSEPCRDCGHAGHEARNSACEIEKLRVQHKKEMDELNAQVERILAEGKKLEVHFHGAIQRLRRANKDG</sequence>
<dbReference type="EMBL" id="JAPQKH010000007">
    <property type="protein sequence ID" value="KAJ5088792.1"/>
    <property type="molecule type" value="Genomic_DNA"/>
</dbReference>
<keyword evidence="4" id="KW-1185">Reference proteome</keyword>
<reference evidence="3" key="2">
    <citation type="journal article" date="2023" name="IMA Fungus">
        <title>Comparative genomic study of the Penicillium genus elucidates a diverse pangenome and 15 lateral gene transfer events.</title>
        <authorList>
            <person name="Petersen C."/>
            <person name="Sorensen T."/>
            <person name="Nielsen M.R."/>
            <person name="Sondergaard T.E."/>
            <person name="Sorensen J.L."/>
            <person name="Fitzpatrick D.A."/>
            <person name="Frisvad J.C."/>
            <person name="Nielsen K.L."/>
        </authorList>
    </citation>
    <scope>NUCLEOTIDE SEQUENCE</scope>
    <source>
        <strain evidence="3">IBT 30069</strain>
    </source>
</reference>
<gene>
    <name evidence="3" type="ORF">N7456_012408</name>
</gene>
<dbReference type="AlphaFoldDB" id="A0A9W9EVL7"/>
<protein>
    <submittedName>
        <fullName evidence="3">Uncharacterized protein</fullName>
    </submittedName>
</protein>
<proteinExistence type="predicted"/>